<organism evidence="3 4">
    <name type="scientific">Mycolicibacterium parafortuitum</name>
    <name type="common">Mycobacterium parafortuitum</name>
    <dbReference type="NCBI Taxonomy" id="39692"/>
    <lineage>
        <taxon>Bacteria</taxon>
        <taxon>Bacillati</taxon>
        <taxon>Actinomycetota</taxon>
        <taxon>Actinomycetes</taxon>
        <taxon>Mycobacteriales</taxon>
        <taxon>Mycobacteriaceae</taxon>
        <taxon>Mycolicibacterium</taxon>
    </lineage>
</organism>
<evidence type="ECO:0000259" key="2">
    <source>
        <dbReference type="Pfam" id="PF03807"/>
    </source>
</evidence>
<reference evidence="3 4" key="1">
    <citation type="journal article" date="2019" name="Emerg. Microbes Infect.">
        <title>Comprehensive subspecies identification of 175 nontuberculous mycobacteria species based on 7547 genomic profiles.</title>
        <authorList>
            <person name="Matsumoto Y."/>
            <person name="Kinjo T."/>
            <person name="Motooka D."/>
            <person name="Nabeya D."/>
            <person name="Jung N."/>
            <person name="Uechi K."/>
            <person name="Horii T."/>
            <person name="Iida T."/>
            <person name="Fujita J."/>
            <person name="Nakamura S."/>
        </authorList>
    </citation>
    <scope>NUCLEOTIDE SEQUENCE [LARGE SCALE GENOMIC DNA]</scope>
    <source>
        <strain evidence="3 4">JCM 6367</strain>
    </source>
</reference>
<evidence type="ECO:0000313" key="4">
    <source>
        <dbReference type="Proteomes" id="UP000466554"/>
    </source>
</evidence>
<keyword evidence="1" id="KW-0560">Oxidoreductase</keyword>
<dbReference type="Pfam" id="PF03807">
    <property type="entry name" value="F420_oxidored"/>
    <property type="match status" value="1"/>
</dbReference>
<dbReference type="AlphaFoldDB" id="A0A7I7U665"/>
<sequence length="220" mass="22743">MPDGEHIMRYAIIGAGNIGTALAGHFVRSGIDVGLAASRGVEALRGTTDALGPHVTAVEVTEALDADVVILAVPFDSVRELVGRVTDWQDRIVVDATNAIDFATFGPADLGGRASSDLVAEWAVGARVVKAFGHTWARILAREPGDGHGGRRVLFVSGNDPSANADIAQLISQFGFEPVDLGRNAGGGLLQQFGGPLTTKSFVSQAIAGSNPAEMDLATA</sequence>
<dbReference type="PANTHER" id="PTHR14239">
    <property type="entry name" value="DUDULIN-RELATED"/>
    <property type="match status" value="1"/>
</dbReference>
<name>A0A7I7U665_MYCPF</name>
<dbReference type="GO" id="GO:0016491">
    <property type="term" value="F:oxidoreductase activity"/>
    <property type="evidence" value="ECO:0007669"/>
    <property type="project" value="UniProtKB-KW"/>
</dbReference>
<dbReference type="Proteomes" id="UP000466554">
    <property type="component" value="Chromosome"/>
</dbReference>
<gene>
    <name evidence="3" type="ORF">MPRF_36890</name>
</gene>
<proteinExistence type="predicted"/>
<dbReference type="SUPFAM" id="SSF51735">
    <property type="entry name" value="NAD(P)-binding Rossmann-fold domains"/>
    <property type="match status" value="1"/>
</dbReference>
<protein>
    <submittedName>
        <fullName evidence="3">NADP oxidoreductase</fullName>
    </submittedName>
</protein>
<dbReference type="EMBL" id="AP022598">
    <property type="protein sequence ID" value="BBY76790.1"/>
    <property type="molecule type" value="Genomic_DNA"/>
</dbReference>
<evidence type="ECO:0000256" key="1">
    <source>
        <dbReference type="ARBA" id="ARBA00023002"/>
    </source>
</evidence>
<evidence type="ECO:0000313" key="3">
    <source>
        <dbReference type="EMBL" id="BBY76790.1"/>
    </source>
</evidence>
<dbReference type="InterPro" id="IPR051267">
    <property type="entry name" value="STEAP_metalloreductase"/>
</dbReference>
<dbReference type="InterPro" id="IPR028939">
    <property type="entry name" value="P5C_Rdtase_cat_N"/>
</dbReference>
<feature type="domain" description="Pyrroline-5-carboxylate reductase catalytic N-terminal" evidence="2">
    <location>
        <begin position="10"/>
        <end position="98"/>
    </location>
</feature>
<dbReference type="InterPro" id="IPR036291">
    <property type="entry name" value="NAD(P)-bd_dom_sf"/>
</dbReference>
<accession>A0A7I7U665</accession>
<dbReference type="Gene3D" id="3.40.50.720">
    <property type="entry name" value="NAD(P)-binding Rossmann-like Domain"/>
    <property type="match status" value="1"/>
</dbReference>